<accession>A0A5C6TWL3</accession>
<sequence length="232" mass="25131">MDASRLKRWAPWVAALAALVAGLLIGLALRADRGPAPEHDPRAIANRVLISVREQGRIVTYSARFAAIVSARESRLGMTAEKTLILPGTARYSVDLSRLRRQNLAWDAPTSTLTVTLPPLEIDGPQIDFGDVREYSDGGLLLALTDSGRTLDQANRRSAQDELMRQARAGTATHLAQDAAMRIVARAFALPLRSAGIDASVAVRFVDPAGREDASFLDRPVRIEDAVRNNAS</sequence>
<dbReference type="RefSeq" id="WP_147044160.1">
    <property type="nucleotide sequence ID" value="NZ_BAABIR010000001.1"/>
</dbReference>
<organism evidence="1 2">
    <name type="scientific">Allosphingosinicella ginsenosidimutans</name>
    <dbReference type="NCBI Taxonomy" id="1176539"/>
    <lineage>
        <taxon>Bacteria</taxon>
        <taxon>Pseudomonadati</taxon>
        <taxon>Pseudomonadota</taxon>
        <taxon>Alphaproteobacteria</taxon>
        <taxon>Sphingomonadales</taxon>
        <taxon>Sphingomonadaceae</taxon>
        <taxon>Allosphingosinicella</taxon>
    </lineage>
</organism>
<dbReference type="EMBL" id="VOQQ01000001">
    <property type="protein sequence ID" value="TXC64737.1"/>
    <property type="molecule type" value="Genomic_DNA"/>
</dbReference>
<keyword evidence="2" id="KW-1185">Reference proteome</keyword>
<evidence type="ECO:0000313" key="2">
    <source>
        <dbReference type="Proteomes" id="UP000321249"/>
    </source>
</evidence>
<gene>
    <name evidence="1" type="ORF">FRZ32_14425</name>
</gene>
<evidence type="ECO:0000313" key="1">
    <source>
        <dbReference type="EMBL" id="TXC64737.1"/>
    </source>
</evidence>
<dbReference type="Proteomes" id="UP000321249">
    <property type="component" value="Unassembled WGS sequence"/>
</dbReference>
<dbReference type="OrthoDB" id="7558887at2"/>
<dbReference type="AlphaFoldDB" id="A0A5C6TWL3"/>
<reference evidence="1 2" key="1">
    <citation type="journal article" date="2015" name="J. Microbiol.">
        <title>Sphingosinicella ginsenosidimutans sp. nov., with ginsenoside converting activity.</title>
        <authorList>
            <person name="Kim J.K."/>
            <person name="Kang M.S."/>
            <person name="Park S.C."/>
            <person name="Kim K.M."/>
            <person name="Choi K."/>
            <person name="Yoon M.H."/>
            <person name="Im W.T."/>
        </authorList>
    </citation>
    <scope>NUCLEOTIDE SEQUENCE [LARGE SCALE GENOMIC DNA]</scope>
    <source>
        <strain evidence="1 2">BS-11</strain>
    </source>
</reference>
<proteinExistence type="predicted"/>
<name>A0A5C6TWL3_9SPHN</name>
<protein>
    <submittedName>
        <fullName evidence="1">DUF4230 domain-containing protein</fullName>
    </submittedName>
</protein>
<comment type="caution">
    <text evidence="1">The sequence shown here is derived from an EMBL/GenBank/DDBJ whole genome shotgun (WGS) entry which is preliminary data.</text>
</comment>
<dbReference type="Pfam" id="PF14014">
    <property type="entry name" value="DUF4230"/>
    <property type="match status" value="1"/>
</dbReference>
<dbReference type="InterPro" id="IPR025324">
    <property type="entry name" value="DUF4230"/>
</dbReference>